<keyword evidence="1" id="KW-1133">Transmembrane helix</keyword>
<dbReference type="NCBIfam" id="TIGR02532">
    <property type="entry name" value="IV_pilin_GFxxxE"/>
    <property type="match status" value="1"/>
</dbReference>
<gene>
    <name evidence="2" type="ORF">MJ923_09845</name>
</gene>
<comment type="caution">
    <text evidence="2">The sequence shown here is derived from an EMBL/GenBank/DDBJ whole genome shotgun (WGS) entry which is preliminary data.</text>
</comment>
<feature type="transmembrane region" description="Helical" evidence="1">
    <location>
        <begin position="12"/>
        <end position="33"/>
    </location>
</feature>
<evidence type="ECO:0000313" key="2">
    <source>
        <dbReference type="EMBL" id="MCH4294602.1"/>
    </source>
</evidence>
<evidence type="ECO:0000256" key="1">
    <source>
        <dbReference type="SAM" id="Phobius"/>
    </source>
</evidence>
<name>A0AAJ1BIL9_9GAMM</name>
<keyword evidence="3" id="KW-1185">Reference proteome</keyword>
<keyword evidence="1" id="KW-0812">Transmembrane</keyword>
<protein>
    <submittedName>
        <fullName evidence="2">Prepilin-type N-terminal cleavage/methylation domain-containing protein</fullName>
    </submittedName>
</protein>
<dbReference type="EMBL" id="JAKUDL010000003">
    <property type="protein sequence ID" value="MCH4294602.1"/>
    <property type="molecule type" value="Genomic_DNA"/>
</dbReference>
<dbReference type="RefSeq" id="WP_240590933.1">
    <property type="nucleotide sequence ID" value="NZ_JAKUDL010000003.1"/>
</dbReference>
<dbReference type="Proteomes" id="UP001297581">
    <property type="component" value="Unassembled WGS sequence"/>
</dbReference>
<dbReference type="AlphaFoldDB" id="A0AAJ1BIL9"/>
<evidence type="ECO:0000313" key="3">
    <source>
        <dbReference type="Proteomes" id="UP001297581"/>
    </source>
</evidence>
<reference evidence="2 3" key="1">
    <citation type="submission" date="2022-02" db="EMBL/GenBank/DDBJ databases">
        <title>The genome sequence of Shewanella sp. 3B26.</title>
        <authorList>
            <person name="Du J."/>
        </authorList>
    </citation>
    <scope>NUCLEOTIDE SEQUENCE [LARGE SCALE GENOMIC DNA]</scope>
    <source>
        <strain evidence="2 3">3B26</strain>
    </source>
</reference>
<proteinExistence type="predicted"/>
<sequence length="174" mass="19018">MMRLHSMRGMTLTELMVAMVLGLLISLAVINLYTPLKATVAESKRLESASESLRLVTLHLGRSIRHADAITAITQTQLGLEIKVGPGQETQSCLDNQMTADFSETYRFEAPNLYCDDGSGEQLLMSQIIDLRFSRSGALMSVALSPTGAPEHLQTTQIDIAMRKPIWQAAVSAP</sequence>
<accession>A0AAJ1BIL9</accession>
<keyword evidence="1" id="KW-0472">Membrane</keyword>
<dbReference type="Pfam" id="PF07963">
    <property type="entry name" value="N_methyl"/>
    <property type="match status" value="1"/>
</dbReference>
<organism evidence="2 3">
    <name type="scientific">Shewanella zhuhaiensis</name>
    <dbReference type="NCBI Taxonomy" id="2919576"/>
    <lineage>
        <taxon>Bacteria</taxon>
        <taxon>Pseudomonadati</taxon>
        <taxon>Pseudomonadota</taxon>
        <taxon>Gammaproteobacteria</taxon>
        <taxon>Alteromonadales</taxon>
        <taxon>Shewanellaceae</taxon>
        <taxon>Shewanella</taxon>
    </lineage>
</organism>
<dbReference type="InterPro" id="IPR012902">
    <property type="entry name" value="N_methyl_site"/>
</dbReference>